<dbReference type="AlphaFoldDB" id="A0A2A5CF50"/>
<keyword evidence="1" id="KW-0677">Repeat</keyword>
<keyword evidence="2 3" id="KW-0802">TPR repeat</keyword>
<dbReference type="SUPFAM" id="SSF48452">
    <property type="entry name" value="TPR-like"/>
    <property type="match status" value="1"/>
</dbReference>
<dbReference type="InterPro" id="IPR011990">
    <property type="entry name" value="TPR-like_helical_dom_sf"/>
</dbReference>
<dbReference type="PROSITE" id="PS50005">
    <property type="entry name" value="TPR"/>
    <property type="match status" value="3"/>
</dbReference>
<dbReference type="SMART" id="SM00028">
    <property type="entry name" value="TPR"/>
    <property type="match status" value="3"/>
</dbReference>
<dbReference type="Proteomes" id="UP000228987">
    <property type="component" value="Unassembled WGS sequence"/>
</dbReference>
<proteinExistence type="predicted"/>
<dbReference type="Pfam" id="PF13424">
    <property type="entry name" value="TPR_12"/>
    <property type="match status" value="1"/>
</dbReference>
<dbReference type="Pfam" id="PF07719">
    <property type="entry name" value="TPR_2"/>
    <property type="match status" value="1"/>
</dbReference>
<evidence type="ECO:0000313" key="5">
    <source>
        <dbReference type="Proteomes" id="UP000228987"/>
    </source>
</evidence>
<dbReference type="PANTHER" id="PTHR44858">
    <property type="entry name" value="TETRATRICOPEPTIDE REPEAT PROTEIN 6"/>
    <property type="match status" value="1"/>
</dbReference>
<dbReference type="PANTHER" id="PTHR44858:SF1">
    <property type="entry name" value="UDP-N-ACETYLGLUCOSAMINE--PEPTIDE N-ACETYLGLUCOSAMINYLTRANSFERASE SPINDLY-RELATED"/>
    <property type="match status" value="1"/>
</dbReference>
<reference evidence="5" key="1">
    <citation type="submission" date="2017-08" db="EMBL/GenBank/DDBJ databases">
        <title>A dynamic microbial community with high functional redundancy inhabits the cold, oxic subseafloor aquifer.</title>
        <authorList>
            <person name="Tully B.J."/>
            <person name="Wheat C.G."/>
            <person name="Glazer B.T."/>
            <person name="Huber J.A."/>
        </authorList>
    </citation>
    <scope>NUCLEOTIDE SEQUENCE [LARGE SCALE GENOMIC DNA]</scope>
</reference>
<dbReference type="Gene3D" id="1.25.40.10">
    <property type="entry name" value="Tetratricopeptide repeat domain"/>
    <property type="match status" value="1"/>
</dbReference>
<evidence type="ECO:0000313" key="4">
    <source>
        <dbReference type="EMBL" id="PCJ42499.1"/>
    </source>
</evidence>
<name>A0A2A5CF50_9GAMM</name>
<dbReference type="EMBL" id="NVWI01000002">
    <property type="protein sequence ID" value="PCJ42499.1"/>
    <property type="molecule type" value="Genomic_DNA"/>
</dbReference>
<accession>A0A2A5CF50</accession>
<protein>
    <submittedName>
        <fullName evidence="4">Uncharacterized protein</fullName>
    </submittedName>
</protein>
<gene>
    <name evidence="4" type="ORF">COA71_03020</name>
</gene>
<evidence type="ECO:0000256" key="2">
    <source>
        <dbReference type="ARBA" id="ARBA00022803"/>
    </source>
</evidence>
<feature type="repeat" description="TPR" evidence="3">
    <location>
        <begin position="146"/>
        <end position="179"/>
    </location>
</feature>
<organism evidence="4 5">
    <name type="scientific">SAR86 cluster bacterium</name>
    <dbReference type="NCBI Taxonomy" id="2030880"/>
    <lineage>
        <taxon>Bacteria</taxon>
        <taxon>Pseudomonadati</taxon>
        <taxon>Pseudomonadota</taxon>
        <taxon>Gammaproteobacteria</taxon>
        <taxon>SAR86 cluster</taxon>
    </lineage>
</organism>
<dbReference type="InterPro" id="IPR019734">
    <property type="entry name" value="TPR_rpt"/>
</dbReference>
<evidence type="ECO:0000256" key="3">
    <source>
        <dbReference type="PROSITE-ProRule" id="PRU00339"/>
    </source>
</evidence>
<evidence type="ECO:0000256" key="1">
    <source>
        <dbReference type="ARBA" id="ARBA00022737"/>
    </source>
</evidence>
<dbReference type="InterPro" id="IPR013105">
    <property type="entry name" value="TPR_2"/>
</dbReference>
<comment type="caution">
    <text evidence="4">The sequence shown here is derived from an EMBL/GenBank/DDBJ whole genome shotgun (WGS) entry which is preliminary data.</text>
</comment>
<feature type="repeat" description="TPR" evidence="3">
    <location>
        <begin position="111"/>
        <end position="144"/>
    </location>
</feature>
<feature type="repeat" description="TPR" evidence="3">
    <location>
        <begin position="77"/>
        <end position="110"/>
    </location>
</feature>
<dbReference type="InterPro" id="IPR050498">
    <property type="entry name" value="Ycf3"/>
</dbReference>
<sequence>MLNFKQRIFHIIALILLFPALGFAQSVIVVAENAAAQDCYQAATAVSTIEDADVSSDMLEPCNVALTQYGLTDDDRAATFANRGVLHAALGSLAEALSDYDEALSLQPSLGQVYSNRGIIYHFEKQFGQALSNYNRALDLDVEDKHLAHFGRGIVYEEMSRWAEAVGDYRKALEYSPDWPPATTRLHWVLNKLETTNNYVVFGQ</sequence>